<keyword evidence="4" id="KW-1185">Reference proteome</keyword>
<dbReference type="Pfam" id="PF03807">
    <property type="entry name" value="F420_oxidored"/>
    <property type="match status" value="1"/>
</dbReference>
<dbReference type="SUPFAM" id="SSF51735">
    <property type="entry name" value="NAD(P)-binding Rossmann-fold domains"/>
    <property type="match status" value="1"/>
</dbReference>
<reference evidence="3" key="2">
    <citation type="submission" date="2020-09" db="EMBL/GenBank/DDBJ databases">
        <authorList>
            <person name="Sun Q."/>
            <person name="Kim S."/>
        </authorList>
    </citation>
    <scope>NUCLEOTIDE SEQUENCE</scope>
    <source>
        <strain evidence="3">KCTC 32501</strain>
    </source>
</reference>
<evidence type="ECO:0000256" key="1">
    <source>
        <dbReference type="ARBA" id="ARBA00023002"/>
    </source>
</evidence>
<dbReference type="PANTHER" id="PTHR14239">
    <property type="entry name" value="DUDULIN-RELATED"/>
    <property type="match status" value="1"/>
</dbReference>
<protein>
    <submittedName>
        <fullName evidence="3">NADPH-dependent F420 reductase</fullName>
    </submittedName>
</protein>
<proteinExistence type="predicted"/>
<evidence type="ECO:0000313" key="3">
    <source>
        <dbReference type="EMBL" id="GHA68143.1"/>
    </source>
</evidence>
<keyword evidence="1" id="KW-0560">Oxidoreductase</keyword>
<dbReference type="InterPro" id="IPR036291">
    <property type="entry name" value="NAD(P)-bd_dom_sf"/>
</dbReference>
<dbReference type="RefSeq" id="WP_189491427.1">
    <property type="nucleotide sequence ID" value="NZ_BMZG01000003.1"/>
</dbReference>
<feature type="domain" description="Pyrroline-5-carboxylate reductase catalytic N-terminal" evidence="2">
    <location>
        <begin position="2"/>
        <end position="89"/>
    </location>
</feature>
<gene>
    <name evidence="3" type="ORF">GCM10009007_05990</name>
</gene>
<dbReference type="Proteomes" id="UP000614287">
    <property type="component" value="Unassembled WGS sequence"/>
</dbReference>
<evidence type="ECO:0000259" key="2">
    <source>
        <dbReference type="Pfam" id="PF03807"/>
    </source>
</evidence>
<accession>A0A8J3CMP3</accession>
<dbReference type="EMBL" id="BMZG01000003">
    <property type="protein sequence ID" value="GHA68143.1"/>
    <property type="molecule type" value="Genomic_DNA"/>
</dbReference>
<sequence>MKIGILGFGSVGKKLAQLFSDTGHTVTIGVRNPADVSNSSIGFETASFAQTAAKVEVLVLAIPYQAALEILKSLTSELANKIVIDSTNPLNPDWSPLLLGQENSAGEEIQRALPQSFVIKAFNTIFADVMQKESHNRAGHSITAFLAGNDAAAKGKIISLTKECGFAPVDTGDITSARYLEAMAHLNIRIAVALQGGTSAAFFYHQV</sequence>
<comment type="caution">
    <text evidence="3">The sequence shown here is derived from an EMBL/GenBank/DDBJ whole genome shotgun (WGS) entry which is preliminary data.</text>
</comment>
<dbReference type="AlphaFoldDB" id="A0A8J3CMP3"/>
<dbReference type="InterPro" id="IPR028939">
    <property type="entry name" value="P5C_Rdtase_cat_N"/>
</dbReference>
<dbReference type="GO" id="GO:0016491">
    <property type="term" value="F:oxidoreductase activity"/>
    <property type="evidence" value="ECO:0007669"/>
    <property type="project" value="UniProtKB-KW"/>
</dbReference>
<name>A0A8J3CMP3_9BURK</name>
<evidence type="ECO:0000313" key="4">
    <source>
        <dbReference type="Proteomes" id="UP000614287"/>
    </source>
</evidence>
<organism evidence="3 4">
    <name type="scientific">Formosimonas limnophila</name>
    <dbReference type="NCBI Taxonomy" id="1384487"/>
    <lineage>
        <taxon>Bacteria</taxon>
        <taxon>Pseudomonadati</taxon>
        <taxon>Pseudomonadota</taxon>
        <taxon>Betaproteobacteria</taxon>
        <taxon>Burkholderiales</taxon>
        <taxon>Burkholderiaceae</taxon>
        <taxon>Formosimonas</taxon>
    </lineage>
</organism>
<reference evidence="3" key="1">
    <citation type="journal article" date="2014" name="Int. J. Syst. Evol. Microbiol.">
        <title>Complete genome sequence of Corynebacterium casei LMG S-19264T (=DSM 44701T), isolated from a smear-ripened cheese.</title>
        <authorList>
            <consortium name="US DOE Joint Genome Institute (JGI-PGF)"/>
            <person name="Walter F."/>
            <person name="Albersmeier A."/>
            <person name="Kalinowski J."/>
            <person name="Ruckert C."/>
        </authorList>
    </citation>
    <scope>NUCLEOTIDE SEQUENCE</scope>
    <source>
        <strain evidence="3">KCTC 32501</strain>
    </source>
</reference>
<dbReference type="Gene3D" id="3.40.50.720">
    <property type="entry name" value="NAD(P)-binding Rossmann-like Domain"/>
    <property type="match status" value="1"/>
</dbReference>
<dbReference type="PANTHER" id="PTHR14239:SF10">
    <property type="entry name" value="REDUCTASE"/>
    <property type="match status" value="1"/>
</dbReference>
<dbReference type="InterPro" id="IPR051267">
    <property type="entry name" value="STEAP_metalloreductase"/>
</dbReference>